<evidence type="ECO:0000256" key="10">
    <source>
        <dbReference type="ARBA" id="ARBA00023012"/>
    </source>
</evidence>
<dbReference type="Gene3D" id="6.10.340.10">
    <property type="match status" value="1"/>
</dbReference>
<feature type="transmembrane region" description="Helical" evidence="13">
    <location>
        <begin position="297"/>
        <end position="315"/>
    </location>
</feature>
<dbReference type="SMART" id="SM00387">
    <property type="entry name" value="HATPase_c"/>
    <property type="match status" value="1"/>
</dbReference>
<dbReference type="RefSeq" id="WP_111145072.1">
    <property type="nucleotide sequence ID" value="NZ_QKRB01000012.1"/>
</dbReference>
<accession>A0A2W1LEJ0</accession>
<dbReference type="GO" id="GO:0005524">
    <property type="term" value="F:ATP binding"/>
    <property type="evidence" value="ECO:0007669"/>
    <property type="project" value="UniProtKB-KW"/>
</dbReference>
<evidence type="ECO:0000256" key="7">
    <source>
        <dbReference type="ARBA" id="ARBA00022777"/>
    </source>
</evidence>
<feature type="transmembrane region" description="Helical" evidence="13">
    <location>
        <begin position="20"/>
        <end position="40"/>
    </location>
</feature>
<keyword evidence="3" id="KW-0597">Phosphoprotein</keyword>
<dbReference type="PANTHER" id="PTHR34220">
    <property type="entry name" value="SENSOR HISTIDINE KINASE YPDA"/>
    <property type="match status" value="1"/>
</dbReference>
<sequence length="587" mass="67315">MYSRLLKRWNNIRLRNKLLILYGVAVFIPMIMTNLIFYTITADNVRAQKITDLKHALEKGKEAYRKGLESIVGISSMLYTDSELSEALDHHYESTNEMLSAYDRVVKNAITRYVSLNKQFYNATFYTDNETLVSSGVLKLIDQHTAEEEWYRKVHSAKVIGELLLHTNLPPAGGKVEVGFSTAWDQPYTSIIRKLDFFRKSGSHVKLLKIDIFPQFAEETLRNTFPLGELYLTGGSGEVLYASNGSSESLIPSMNDSKNVSLVTSFDNVNYLSGWKLIGIYPREQIDSAMQQSKLSFVYLTLANLILPGLIIMVLSRSLNARIVRLWKQMKQVKNQHFDLPEMEQANDEIGQLTGEFNRMTAQISLLIRDVYEAELGRRQAQLNALQSQINPHFLFNTLETIRMNSLMKGEQETALVINRLARSFRRSITWGSDTVPLREELSYIEDFLEIQKFRFEDRLEYKFDMEPSLLDVQIPKMSVLPIVENACIHGIERMEEAGFIEIVGIREVDAIRIVVRDNGPGISEEKLKEISQAMRTDVLNQGRHIGIRNVYNRLKLYYLKDFALDYRSGPDKGTVVTMIFPVEKLG</sequence>
<keyword evidence="5 13" id="KW-0812">Transmembrane</keyword>
<dbReference type="GO" id="GO:0005886">
    <property type="term" value="C:plasma membrane"/>
    <property type="evidence" value="ECO:0007669"/>
    <property type="project" value="UniProtKB-SubCell"/>
</dbReference>
<dbReference type="SUPFAM" id="SSF158472">
    <property type="entry name" value="HAMP domain-like"/>
    <property type="match status" value="1"/>
</dbReference>
<evidence type="ECO:0000256" key="8">
    <source>
        <dbReference type="ARBA" id="ARBA00022840"/>
    </source>
</evidence>
<keyword evidence="2" id="KW-1003">Cell membrane</keyword>
<keyword evidence="9 13" id="KW-1133">Transmembrane helix</keyword>
<evidence type="ECO:0000256" key="9">
    <source>
        <dbReference type="ARBA" id="ARBA00022989"/>
    </source>
</evidence>
<keyword evidence="8" id="KW-0067">ATP-binding</keyword>
<evidence type="ECO:0000256" key="12">
    <source>
        <dbReference type="SAM" id="Coils"/>
    </source>
</evidence>
<evidence type="ECO:0000256" key="5">
    <source>
        <dbReference type="ARBA" id="ARBA00022692"/>
    </source>
</evidence>
<evidence type="ECO:0000313" key="16">
    <source>
        <dbReference type="Proteomes" id="UP000249522"/>
    </source>
</evidence>
<evidence type="ECO:0000256" key="11">
    <source>
        <dbReference type="ARBA" id="ARBA00023136"/>
    </source>
</evidence>
<dbReference type="InterPro" id="IPR003594">
    <property type="entry name" value="HATPase_dom"/>
</dbReference>
<evidence type="ECO:0000256" key="4">
    <source>
        <dbReference type="ARBA" id="ARBA00022679"/>
    </source>
</evidence>
<dbReference type="Gene3D" id="3.30.565.10">
    <property type="entry name" value="Histidine kinase-like ATPase, C-terminal domain"/>
    <property type="match status" value="1"/>
</dbReference>
<dbReference type="SUPFAM" id="SSF55874">
    <property type="entry name" value="ATPase domain of HSP90 chaperone/DNA topoisomerase II/histidine kinase"/>
    <property type="match status" value="1"/>
</dbReference>
<evidence type="ECO:0000259" key="14">
    <source>
        <dbReference type="PROSITE" id="PS50885"/>
    </source>
</evidence>
<name>A0A2W1LEJ0_9BACL</name>
<keyword evidence="7" id="KW-0418">Kinase</keyword>
<evidence type="ECO:0000313" key="15">
    <source>
        <dbReference type="EMBL" id="PZD97496.1"/>
    </source>
</evidence>
<dbReference type="InterPro" id="IPR010559">
    <property type="entry name" value="Sig_transdc_His_kin_internal"/>
</dbReference>
<dbReference type="InterPro" id="IPR003660">
    <property type="entry name" value="HAMP_dom"/>
</dbReference>
<dbReference type="InterPro" id="IPR036890">
    <property type="entry name" value="HATPase_C_sf"/>
</dbReference>
<keyword evidence="10" id="KW-0902">Two-component regulatory system</keyword>
<dbReference type="PROSITE" id="PS50885">
    <property type="entry name" value="HAMP"/>
    <property type="match status" value="1"/>
</dbReference>
<proteinExistence type="predicted"/>
<protein>
    <recommendedName>
        <fullName evidence="14">HAMP domain-containing protein</fullName>
    </recommendedName>
</protein>
<keyword evidence="12" id="KW-0175">Coiled coil</keyword>
<dbReference type="PANTHER" id="PTHR34220:SF11">
    <property type="entry name" value="SENSOR PROTEIN KINASE HPTS"/>
    <property type="match status" value="1"/>
</dbReference>
<dbReference type="AlphaFoldDB" id="A0A2W1LEJ0"/>
<keyword evidence="4" id="KW-0808">Transferase</keyword>
<reference evidence="15 16" key="1">
    <citation type="submission" date="2018-06" db="EMBL/GenBank/DDBJ databases">
        <title>Paenibacillus imtechensis sp. nov.</title>
        <authorList>
            <person name="Pinnaka A.K."/>
            <person name="Singh H."/>
            <person name="Kaur M."/>
        </authorList>
    </citation>
    <scope>NUCLEOTIDE SEQUENCE [LARGE SCALE GENOMIC DNA]</scope>
    <source>
        <strain evidence="15 16">SMB1</strain>
    </source>
</reference>
<dbReference type="OrthoDB" id="9776552at2"/>
<organism evidence="15 16">
    <name type="scientific">Paenibacillus sambharensis</name>
    <dbReference type="NCBI Taxonomy" id="1803190"/>
    <lineage>
        <taxon>Bacteria</taxon>
        <taxon>Bacillati</taxon>
        <taxon>Bacillota</taxon>
        <taxon>Bacilli</taxon>
        <taxon>Bacillales</taxon>
        <taxon>Paenibacillaceae</taxon>
        <taxon>Paenibacillus</taxon>
    </lineage>
</organism>
<keyword evidence="11 13" id="KW-0472">Membrane</keyword>
<gene>
    <name evidence="15" type="ORF">DNH61_02145</name>
</gene>
<feature type="domain" description="HAMP" evidence="14">
    <location>
        <begin position="317"/>
        <end position="369"/>
    </location>
</feature>
<dbReference type="InterPro" id="IPR050640">
    <property type="entry name" value="Bact_2-comp_sensor_kinase"/>
</dbReference>
<dbReference type="EMBL" id="QKRB01000012">
    <property type="protein sequence ID" value="PZD97496.1"/>
    <property type="molecule type" value="Genomic_DNA"/>
</dbReference>
<evidence type="ECO:0000256" key="3">
    <source>
        <dbReference type="ARBA" id="ARBA00022553"/>
    </source>
</evidence>
<feature type="coiled-coil region" evidence="12">
    <location>
        <begin position="343"/>
        <end position="389"/>
    </location>
</feature>
<dbReference type="GO" id="GO:0000155">
    <property type="term" value="F:phosphorelay sensor kinase activity"/>
    <property type="evidence" value="ECO:0007669"/>
    <property type="project" value="InterPro"/>
</dbReference>
<comment type="subcellular location">
    <subcellularLocation>
        <location evidence="1">Cell membrane</location>
        <topology evidence="1">Multi-pass membrane protein</topology>
    </subcellularLocation>
</comment>
<evidence type="ECO:0000256" key="1">
    <source>
        <dbReference type="ARBA" id="ARBA00004651"/>
    </source>
</evidence>
<dbReference type="SMART" id="SM00304">
    <property type="entry name" value="HAMP"/>
    <property type="match status" value="1"/>
</dbReference>
<keyword evidence="16" id="KW-1185">Reference proteome</keyword>
<evidence type="ECO:0000256" key="2">
    <source>
        <dbReference type="ARBA" id="ARBA00022475"/>
    </source>
</evidence>
<comment type="caution">
    <text evidence="15">The sequence shown here is derived from an EMBL/GenBank/DDBJ whole genome shotgun (WGS) entry which is preliminary data.</text>
</comment>
<dbReference type="Proteomes" id="UP000249522">
    <property type="component" value="Unassembled WGS sequence"/>
</dbReference>
<dbReference type="CDD" id="cd06225">
    <property type="entry name" value="HAMP"/>
    <property type="match status" value="1"/>
</dbReference>
<evidence type="ECO:0000256" key="6">
    <source>
        <dbReference type="ARBA" id="ARBA00022741"/>
    </source>
</evidence>
<keyword evidence="6" id="KW-0547">Nucleotide-binding</keyword>
<dbReference type="Pfam" id="PF06580">
    <property type="entry name" value="His_kinase"/>
    <property type="match status" value="1"/>
</dbReference>
<evidence type="ECO:0000256" key="13">
    <source>
        <dbReference type="SAM" id="Phobius"/>
    </source>
</evidence>
<dbReference type="Pfam" id="PF02518">
    <property type="entry name" value="HATPase_c"/>
    <property type="match status" value="1"/>
</dbReference>